<dbReference type="EMBL" id="FMUR01000009">
    <property type="protein sequence ID" value="SCY20017.1"/>
    <property type="molecule type" value="Genomic_DNA"/>
</dbReference>
<dbReference type="AlphaFoldDB" id="A0A1G5DZG8"/>
<reference evidence="7" key="1">
    <citation type="submission" date="2016-10" db="EMBL/GenBank/DDBJ databases">
        <authorList>
            <person name="Varghese N."/>
            <person name="Submissions S."/>
        </authorList>
    </citation>
    <scope>NUCLEOTIDE SEQUENCE [LARGE SCALE GENOMIC DNA]</scope>
    <source>
        <strain evidence="7">XBD2006</strain>
    </source>
</reference>
<evidence type="ECO:0000313" key="7">
    <source>
        <dbReference type="Proteomes" id="UP000183047"/>
    </source>
</evidence>
<dbReference type="Gene3D" id="1.10.260.40">
    <property type="entry name" value="lambda repressor-like DNA-binding domains"/>
    <property type="match status" value="1"/>
</dbReference>
<dbReference type="Pfam" id="PF00356">
    <property type="entry name" value="LacI"/>
    <property type="match status" value="1"/>
</dbReference>
<dbReference type="InterPro" id="IPR028082">
    <property type="entry name" value="Peripla_BP_I"/>
</dbReference>
<name>A0A1G5DZG8_9FIRM</name>
<accession>A0A1G5DZG8</accession>
<keyword evidence="2" id="KW-0238">DNA-binding</keyword>
<dbReference type="PANTHER" id="PTHR30146">
    <property type="entry name" value="LACI-RELATED TRANSCRIPTIONAL REPRESSOR"/>
    <property type="match status" value="1"/>
</dbReference>
<organism evidence="6 7">
    <name type="scientific">Butyrivibrio hungatei</name>
    <dbReference type="NCBI Taxonomy" id="185008"/>
    <lineage>
        <taxon>Bacteria</taxon>
        <taxon>Bacillati</taxon>
        <taxon>Bacillota</taxon>
        <taxon>Clostridia</taxon>
        <taxon>Lachnospirales</taxon>
        <taxon>Lachnospiraceae</taxon>
        <taxon>Butyrivibrio</taxon>
    </lineage>
</organism>
<evidence type="ECO:0000256" key="1">
    <source>
        <dbReference type="ARBA" id="ARBA00023015"/>
    </source>
</evidence>
<evidence type="ECO:0000313" key="6">
    <source>
        <dbReference type="EMBL" id="SCY20017.1"/>
    </source>
</evidence>
<keyword evidence="3" id="KW-0804">Transcription</keyword>
<dbReference type="RefSeq" id="WP_074462332.1">
    <property type="nucleotide sequence ID" value="NZ_FMUR01000009.1"/>
</dbReference>
<dbReference type="GO" id="GO:0003700">
    <property type="term" value="F:DNA-binding transcription factor activity"/>
    <property type="evidence" value="ECO:0007669"/>
    <property type="project" value="TreeGrafter"/>
</dbReference>
<dbReference type="SUPFAM" id="SSF53822">
    <property type="entry name" value="Periplasmic binding protein-like I"/>
    <property type="match status" value="1"/>
</dbReference>
<dbReference type="GO" id="GO:0000976">
    <property type="term" value="F:transcription cis-regulatory region binding"/>
    <property type="evidence" value="ECO:0007669"/>
    <property type="project" value="TreeGrafter"/>
</dbReference>
<dbReference type="CDD" id="cd01392">
    <property type="entry name" value="HTH_LacI"/>
    <property type="match status" value="1"/>
</dbReference>
<keyword evidence="7" id="KW-1185">Reference proteome</keyword>
<dbReference type="PROSITE" id="PS50932">
    <property type="entry name" value="HTH_LACI_2"/>
    <property type="match status" value="1"/>
</dbReference>
<evidence type="ECO:0000259" key="5">
    <source>
        <dbReference type="PROSITE" id="PS50943"/>
    </source>
</evidence>
<dbReference type="Gene3D" id="3.40.50.2300">
    <property type="match status" value="2"/>
</dbReference>
<feature type="domain" description="HTH lacI-type" evidence="4">
    <location>
        <begin position="9"/>
        <end position="63"/>
    </location>
</feature>
<dbReference type="Proteomes" id="UP000183047">
    <property type="component" value="Unassembled WGS sequence"/>
</dbReference>
<feature type="domain" description="HTH cro/C1-type" evidence="5">
    <location>
        <begin position="5"/>
        <end position="39"/>
    </location>
</feature>
<evidence type="ECO:0000256" key="3">
    <source>
        <dbReference type="ARBA" id="ARBA00023163"/>
    </source>
</evidence>
<dbReference type="InterPro" id="IPR010982">
    <property type="entry name" value="Lambda_DNA-bd_dom_sf"/>
</dbReference>
<dbReference type="OrthoDB" id="4810at2"/>
<proteinExistence type="predicted"/>
<gene>
    <name evidence="6" type="ORF">SAMN02910451_01733</name>
</gene>
<protein>
    <submittedName>
        <fullName evidence="6">Transcriptional regulator, LacI family</fullName>
    </submittedName>
</protein>
<dbReference type="InterPro" id="IPR000843">
    <property type="entry name" value="HTH_LacI"/>
</dbReference>
<dbReference type="Pfam" id="PF00532">
    <property type="entry name" value="Peripla_BP_1"/>
    <property type="match status" value="1"/>
</dbReference>
<dbReference type="SMART" id="SM00354">
    <property type="entry name" value="HTH_LACI"/>
    <property type="match status" value="1"/>
</dbReference>
<dbReference type="SUPFAM" id="SSF47413">
    <property type="entry name" value="lambda repressor-like DNA-binding domains"/>
    <property type="match status" value="1"/>
</dbReference>
<dbReference type="PROSITE" id="PS50943">
    <property type="entry name" value="HTH_CROC1"/>
    <property type="match status" value="1"/>
</dbReference>
<sequence length="347" mass="38173">MGENEKKNITIGDVAEALGVSKTTVSRAISGKGRIGNETRQRVLEYIEKNNYRPNPMAKGLADQKKYNICWAIPGDSNVYALPFFQRCMAGVCEVTMATDYDVLISLVYEDNISHLERIVKNKKVDGVILGRTMVNDLSVKYLKSMNIPFVTVGSTKEKGVIQVDNDQEKACMEMTSALIKCGYKKLVLIGGSLSHMVNMARQRGFEMGLESAGIEVKPDMLLLGNETSKEVENAADLAVRSGAECIVCMDDSICRDVILKLRKDGVCVPGDVGIASFYNSDLLAGNQPQVTALQYDPKELGNVACRTLLKLIDGEEVPEKSILGYKVLMKESTQKIDNSIMLSKKH</sequence>
<keyword evidence="1" id="KW-0805">Transcription regulation</keyword>
<evidence type="ECO:0000256" key="2">
    <source>
        <dbReference type="ARBA" id="ARBA00023125"/>
    </source>
</evidence>
<dbReference type="InterPro" id="IPR001761">
    <property type="entry name" value="Peripla_BP/Lac1_sug-bd_dom"/>
</dbReference>
<evidence type="ECO:0000259" key="4">
    <source>
        <dbReference type="PROSITE" id="PS50932"/>
    </source>
</evidence>
<dbReference type="PANTHER" id="PTHR30146:SF109">
    <property type="entry name" value="HTH-TYPE TRANSCRIPTIONAL REGULATOR GALS"/>
    <property type="match status" value="1"/>
</dbReference>
<dbReference type="InterPro" id="IPR001387">
    <property type="entry name" value="Cro/C1-type_HTH"/>
</dbReference>